<comment type="caution">
    <text evidence="1">The sequence shown here is derived from an EMBL/GenBank/DDBJ whole genome shotgun (WGS) entry which is preliminary data.</text>
</comment>
<dbReference type="AlphaFoldDB" id="M0AFC6"/>
<dbReference type="Proteomes" id="UP000011554">
    <property type="component" value="Unassembled WGS sequence"/>
</dbReference>
<evidence type="ECO:0000313" key="1">
    <source>
        <dbReference type="EMBL" id="ELY97101.1"/>
    </source>
</evidence>
<gene>
    <name evidence="1" type="ORF">C481_20961</name>
</gene>
<dbReference type="Gene3D" id="1.10.10.10">
    <property type="entry name" value="Winged helix-like DNA-binding domain superfamily/Winged helix DNA-binding domain"/>
    <property type="match status" value="1"/>
</dbReference>
<proteinExistence type="predicted"/>
<protein>
    <submittedName>
        <fullName evidence="1">Transcriptional regulator</fullName>
    </submittedName>
</protein>
<evidence type="ECO:0000313" key="2">
    <source>
        <dbReference type="Proteomes" id="UP000011554"/>
    </source>
</evidence>
<accession>M0AFC6</accession>
<name>M0AFC6_NATA1</name>
<sequence>MSFDPNVPWDLVSEVRRSRRKSQIINRLHEEPASASEIASEIGLQTDSVSNYFRELKKTDPKLIKCLTPDQPHHRLYGLTETGDTVYEYIPNE</sequence>
<organism evidence="1 2">
    <name type="scientific">Natrialba asiatica (strain ATCC 700177 / DSM 12278 / JCM 9576 / FERM P-10747 / NBRC 102637 / 172P1)</name>
    <dbReference type="NCBI Taxonomy" id="29540"/>
    <lineage>
        <taxon>Archaea</taxon>
        <taxon>Methanobacteriati</taxon>
        <taxon>Methanobacteriota</taxon>
        <taxon>Stenosarchaea group</taxon>
        <taxon>Halobacteria</taxon>
        <taxon>Halobacteriales</taxon>
        <taxon>Natrialbaceae</taxon>
        <taxon>Natrialba</taxon>
    </lineage>
</organism>
<reference evidence="1 2" key="1">
    <citation type="journal article" date="2014" name="PLoS Genet.">
        <title>Phylogenetically driven sequencing of extremely halophilic archaea reveals strategies for static and dynamic osmo-response.</title>
        <authorList>
            <person name="Becker E.A."/>
            <person name="Seitzer P.M."/>
            <person name="Tritt A."/>
            <person name="Larsen D."/>
            <person name="Krusor M."/>
            <person name="Yao A.I."/>
            <person name="Wu D."/>
            <person name="Madern D."/>
            <person name="Eisen J.A."/>
            <person name="Darling A.E."/>
            <person name="Facciotti M.T."/>
        </authorList>
    </citation>
    <scope>NUCLEOTIDE SEQUENCE [LARGE SCALE GENOMIC DNA]</scope>
    <source>
        <strain evidence="1 2">DSM 12278</strain>
    </source>
</reference>
<dbReference type="InterPro" id="IPR036390">
    <property type="entry name" value="WH_DNA-bd_sf"/>
</dbReference>
<keyword evidence="2" id="KW-1185">Reference proteome</keyword>
<dbReference type="InterPro" id="IPR036388">
    <property type="entry name" value="WH-like_DNA-bd_sf"/>
</dbReference>
<dbReference type="EMBL" id="AOIO01000049">
    <property type="protein sequence ID" value="ELY97101.1"/>
    <property type="molecule type" value="Genomic_DNA"/>
</dbReference>
<dbReference type="SUPFAM" id="SSF46785">
    <property type="entry name" value="Winged helix' DNA-binding domain"/>
    <property type="match status" value="1"/>
</dbReference>